<dbReference type="Pfam" id="PF21982">
    <property type="entry name" value="RecX_HTH1"/>
    <property type="match status" value="1"/>
</dbReference>
<evidence type="ECO:0000256" key="4">
    <source>
        <dbReference type="ARBA" id="ARBA00018111"/>
    </source>
</evidence>
<organism evidence="9 10">
    <name type="scientific">Lactobacillus amylolyticus DSM 11664</name>
    <dbReference type="NCBI Taxonomy" id="585524"/>
    <lineage>
        <taxon>Bacteria</taxon>
        <taxon>Bacillati</taxon>
        <taxon>Bacillota</taxon>
        <taxon>Bacilli</taxon>
        <taxon>Lactobacillales</taxon>
        <taxon>Lactobacillaceae</taxon>
        <taxon>Lactobacillus</taxon>
    </lineage>
</organism>
<name>D4YVG0_9LACO</name>
<comment type="caution">
    <text evidence="9">The sequence shown here is derived from an EMBL/GenBank/DDBJ whole genome shotgun (WGS) entry which is preliminary data.</text>
</comment>
<feature type="domain" description="RecX third three-helical" evidence="7">
    <location>
        <begin position="228"/>
        <end position="275"/>
    </location>
</feature>
<dbReference type="EMBL" id="ADNY01000066">
    <property type="protein sequence ID" value="EFG54756.1"/>
    <property type="molecule type" value="Genomic_DNA"/>
</dbReference>
<evidence type="ECO:0000256" key="1">
    <source>
        <dbReference type="ARBA" id="ARBA00003529"/>
    </source>
</evidence>
<reference evidence="9 10" key="1">
    <citation type="submission" date="2010-04" db="EMBL/GenBank/DDBJ databases">
        <authorList>
            <person name="Muzny D."/>
            <person name="Qin X."/>
            <person name="Deng J."/>
            <person name="Jiang H."/>
            <person name="Liu Y."/>
            <person name="Qu J."/>
            <person name="Song X.-Z."/>
            <person name="Zhang L."/>
            <person name="Thornton R."/>
            <person name="Coyle M."/>
            <person name="Francisco L."/>
            <person name="Jackson L."/>
            <person name="Javaid M."/>
            <person name="Korchina V."/>
            <person name="Kovar C."/>
            <person name="Mata R."/>
            <person name="Mathew T."/>
            <person name="Ngo R."/>
            <person name="Nguyen L."/>
            <person name="Nguyen N."/>
            <person name="Okwuonu G."/>
            <person name="Ongeri F."/>
            <person name="Pham C."/>
            <person name="Simmons D."/>
            <person name="Wilczek-Boney K."/>
            <person name="Hale W."/>
            <person name="Jakkamsetti A."/>
            <person name="Pham P."/>
            <person name="Ruth R."/>
            <person name="San Lucas F."/>
            <person name="Warren J."/>
            <person name="Zhang J."/>
            <person name="Zhao Z."/>
            <person name="Zhou C."/>
            <person name="Zhu D."/>
            <person name="Lee S."/>
            <person name="Bess C."/>
            <person name="Blankenburg K."/>
            <person name="Forbes L."/>
            <person name="Fu Q."/>
            <person name="Gubbala S."/>
            <person name="Hirani K."/>
            <person name="Jayaseelan J.C."/>
            <person name="Lara F."/>
            <person name="Munidasa M."/>
            <person name="Palculict T."/>
            <person name="Patil S."/>
            <person name="Pu L.-L."/>
            <person name="Saada N."/>
            <person name="Tang L."/>
            <person name="Weissenberger G."/>
            <person name="Zhu Y."/>
            <person name="Hemphill L."/>
            <person name="Shang Y."/>
            <person name="Youmans B."/>
            <person name="Ayvaz T."/>
            <person name="Ross M."/>
            <person name="Santibanez J."/>
            <person name="Aqrawi P."/>
            <person name="Gross S."/>
            <person name="Joshi V."/>
            <person name="Fowler G."/>
            <person name="Nazareth L."/>
            <person name="Reid J."/>
            <person name="Worley K."/>
            <person name="Petrosino J."/>
            <person name="Highlander S."/>
            <person name="Gibbs R."/>
        </authorList>
    </citation>
    <scope>NUCLEOTIDE SEQUENCE [LARGE SCALE GENOMIC DNA]</scope>
    <source>
        <strain evidence="9 10">DSM 11664</strain>
    </source>
</reference>
<protein>
    <recommendedName>
        <fullName evidence="4 6">Regulatory protein RecX</fullName>
    </recommendedName>
</protein>
<dbReference type="GO" id="GO:0005737">
    <property type="term" value="C:cytoplasm"/>
    <property type="evidence" value="ECO:0007669"/>
    <property type="project" value="UniProtKB-SubCell"/>
</dbReference>
<evidence type="ECO:0000256" key="2">
    <source>
        <dbReference type="ARBA" id="ARBA00004496"/>
    </source>
</evidence>
<dbReference type="eggNOG" id="COG2137">
    <property type="taxonomic scope" value="Bacteria"/>
</dbReference>
<accession>D4YVG0</accession>
<dbReference type="AlphaFoldDB" id="D4YVG0"/>
<dbReference type="STRING" id="83683.B1745_04990"/>
<evidence type="ECO:0000259" key="7">
    <source>
        <dbReference type="Pfam" id="PF21981"/>
    </source>
</evidence>
<sequence length="288" mass="32804">MFSAKIKGGKRSRKADKMAIITKVSVQRRPGRYNIFLDGKYAFSASEKTLAEFVLLKGKELSDSQVEKVKQFDADAKASDLAVRFLSYEPRTVYEVLQYLAKHEISNEAASNAVAELTELGYLDDQQYVALFLKNNLQVGSDGPKSLKRKLAQKGVDPEIVQNQLDKVAEEDWLEIAERVVKSMRHQVGKLSERELELKIKTKLISHGFNADLAAGVIDRLDLKPSEEEQDEALKKQGIKAYKKFRRFDEQERKFKIKRYLFSHGFCSGEIDAFLNGEVIDLDELAEY</sequence>
<dbReference type="PATRIC" id="fig|585524.9.peg.697"/>
<evidence type="ECO:0000259" key="8">
    <source>
        <dbReference type="Pfam" id="PF21982"/>
    </source>
</evidence>
<comment type="similarity">
    <text evidence="3 6">Belongs to the RecX family.</text>
</comment>
<dbReference type="PANTHER" id="PTHR33602:SF1">
    <property type="entry name" value="REGULATORY PROTEIN RECX FAMILY PROTEIN"/>
    <property type="match status" value="1"/>
</dbReference>
<gene>
    <name evidence="6 9" type="primary">recX</name>
    <name evidence="9" type="ORF">HMPREF0493_1521</name>
</gene>
<comment type="subcellular location">
    <subcellularLocation>
        <location evidence="2 6">Cytoplasm</location>
    </subcellularLocation>
</comment>
<keyword evidence="10" id="KW-1185">Reference proteome</keyword>
<dbReference type="PANTHER" id="PTHR33602">
    <property type="entry name" value="REGULATORY PROTEIN RECX FAMILY PROTEIN"/>
    <property type="match status" value="1"/>
</dbReference>
<dbReference type="Pfam" id="PF21981">
    <property type="entry name" value="RecX_HTH3"/>
    <property type="match status" value="1"/>
</dbReference>
<dbReference type="InterPro" id="IPR003783">
    <property type="entry name" value="Regulatory_RecX"/>
</dbReference>
<comment type="function">
    <text evidence="1 6">Modulates RecA activity.</text>
</comment>
<dbReference type="NCBIfam" id="NF010733">
    <property type="entry name" value="PRK14135.1"/>
    <property type="match status" value="1"/>
</dbReference>
<evidence type="ECO:0000256" key="3">
    <source>
        <dbReference type="ARBA" id="ARBA00009695"/>
    </source>
</evidence>
<evidence type="ECO:0000313" key="10">
    <source>
        <dbReference type="Proteomes" id="UP000004069"/>
    </source>
</evidence>
<dbReference type="InterPro" id="IPR053925">
    <property type="entry name" value="RecX_HTH_3rd"/>
</dbReference>
<evidence type="ECO:0000256" key="6">
    <source>
        <dbReference type="HAMAP-Rule" id="MF_01114"/>
    </source>
</evidence>
<dbReference type="Gene3D" id="1.10.10.10">
    <property type="entry name" value="Winged helix-like DNA-binding domain superfamily/Winged helix DNA-binding domain"/>
    <property type="match status" value="4"/>
</dbReference>
<keyword evidence="5 6" id="KW-0963">Cytoplasm</keyword>
<evidence type="ECO:0000256" key="5">
    <source>
        <dbReference type="ARBA" id="ARBA00022490"/>
    </source>
</evidence>
<dbReference type="GO" id="GO:0006282">
    <property type="term" value="P:regulation of DNA repair"/>
    <property type="evidence" value="ECO:0007669"/>
    <property type="project" value="UniProtKB-UniRule"/>
</dbReference>
<dbReference type="InterPro" id="IPR053926">
    <property type="entry name" value="RecX_HTH_1st"/>
</dbReference>
<dbReference type="InterPro" id="IPR036388">
    <property type="entry name" value="WH-like_DNA-bd_sf"/>
</dbReference>
<evidence type="ECO:0000313" key="9">
    <source>
        <dbReference type="EMBL" id="EFG54756.1"/>
    </source>
</evidence>
<proteinExistence type="inferred from homology"/>
<dbReference type="Proteomes" id="UP000004069">
    <property type="component" value="Unassembled WGS sequence"/>
</dbReference>
<dbReference type="HAMAP" id="MF_01114">
    <property type="entry name" value="RecX"/>
    <property type="match status" value="1"/>
</dbReference>
<feature type="domain" description="RecX first three-helical" evidence="8">
    <location>
        <begin position="80"/>
        <end position="117"/>
    </location>
</feature>